<reference evidence="3" key="1">
    <citation type="submission" date="2013-09" db="EMBL/GenBank/DDBJ databases">
        <title>The Genome Sequence of Anopheles maculatus species B.</title>
        <authorList>
            <consortium name="The Broad Institute Genomics Platform"/>
            <person name="Neafsey D.E."/>
            <person name="Besansky N."/>
            <person name="Howell P."/>
            <person name="Walton C."/>
            <person name="Young S.K."/>
            <person name="Zeng Q."/>
            <person name="Gargeya S."/>
            <person name="Fitzgerald M."/>
            <person name="Haas B."/>
            <person name="Abouelleil A."/>
            <person name="Allen A.W."/>
            <person name="Alvarado L."/>
            <person name="Arachchi H.M."/>
            <person name="Berlin A.M."/>
            <person name="Chapman S.B."/>
            <person name="Gainer-Dewar J."/>
            <person name="Goldberg J."/>
            <person name="Griggs A."/>
            <person name="Gujja S."/>
            <person name="Hansen M."/>
            <person name="Howarth C."/>
            <person name="Imamovic A."/>
            <person name="Ireland A."/>
            <person name="Larimer J."/>
            <person name="McCowan C."/>
            <person name="Murphy C."/>
            <person name="Pearson M."/>
            <person name="Poon T.W."/>
            <person name="Priest M."/>
            <person name="Roberts A."/>
            <person name="Saif S."/>
            <person name="Shea T."/>
            <person name="Sisk P."/>
            <person name="Sykes S."/>
            <person name="Wortman J."/>
            <person name="Nusbaum C."/>
            <person name="Birren B."/>
        </authorList>
    </citation>
    <scope>NUCLEOTIDE SEQUENCE [LARGE SCALE GENOMIC DNA]</scope>
    <source>
        <strain evidence="3">maculatus3</strain>
    </source>
</reference>
<evidence type="ECO:0000256" key="1">
    <source>
        <dbReference type="SAM" id="MobiDB-lite"/>
    </source>
</evidence>
<dbReference type="AlphaFoldDB" id="A0A182ST81"/>
<sequence length="194" mass="20258">MFRFFGSLSVNAQNINNQKFHALLSHKLGSKPSDLNKKQLEMIRKALGSSQKMFVKSTNHGQQLHAGAASGSAGLAGHHQQSAAQQQQQQQQYNVIHQNSLNTPITIVSAQSPGQPTQNKIILTSSPHLLQQATAVGGATAGQLIAASHGKIQLTTVQQGQQQQQAGQVTAGTAGGQILTLDPSGGQQSAGGVS</sequence>
<dbReference type="Proteomes" id="UP000075901">
    <property type="component" value="Unassembled WGS sequence"/>
</dbReference>
<evidence type="ECO:0000313" key="2">
    <source>
        <dbReference type="EnsemblMetazoa" id="AMAM012918-PA"/>
    </source>
</evidence>
<name>A0A182ST81_9DIPT</name>
<organism evidence="2 3">
    <name type="scientific">Anopheles maculatus</name>
    <dbReference type="NCBI Taxonomy" id="74869"/>
    <lineage>
        <taxon>Eukaryota</taxon>
        <taxon>Metazoa</taxon>
        <taxon>Ecdysozoa</taxon>
        <taxon>Arthropoda</taxon>
        <taxon>Hexapoda</taxon>
        <taxon>Insecta</taxon>
        <taxon>Pterygota</taxon>
        <taxon>Neoptera</taxon>
        <taxon>Endopterygota</taxon>
        <taxon>Diptera</taxon>
        <taxon>Nematocera</taxon>
        <taxon>Culicoidea</taxon>
        <taxon>Culicidae</taxon>
        <taxon>Anophelinae</taxon>
        <taxon>Anopheles</taxon>
        <taxon>Anopheles maculatus group</taxon>
    </lineage>
</organism>
<dbReference type="EnsemblMetazoa" id="AMAM012918-RA">
    <property type="protein sequence ID" value="AMAM012918-PA"/>
    <property type="gene ID" value="AMAM012918"/>
</dbReference>
<accession>A0A182ST81</accession>
<protein>
    <submittedName>
        <fullName evidence="2">Uncharacterized protein</fullName>
    </submittedName>
</protein>
<feature type="region of interest" description="Disordered" evidence="1">
    <location>
        <begin position="60"/>
        <end position="92"/>
    </location>
</feature>
<reference evidence="2" key="2">
    <citation type="submission" date="2020-05" db="UniProtKB">
        <authorList>
            <consortium name="EnsemblMetazoa"/>
        </authorList>
    </citation>
    <scope>IDENTIFICATION</scope>
    <source>
        <strain evidence="2">maculatus3</strain>
    </source>
</reference>
<dbReference type="VEuPathDB" id="VectorBase:AMAM012918"/>
<keyword evidence="3" id="KW-1185">Reference proteome</keyword>
<proteinExistence type="predicted"/>
<evidence type="ECO:0000313" key="3">
    <source>
        <dbReference type="Proteomes" id="UP000075901"/>
    </source>
</evidence>